<dbReference type="Gene3D" id="1.10.443.10">
    <property type="entry name" value="Intergrase catalytic core"/>
    <property type="match status" value="1"/>
</dbReference>
<keyword evidence="4" id="KW-1185">Reference proteome</keyword>
<dbReference type="GO" id="GO:0015074">
    <property type="term" value="P:DNA integration"/>
    <property type="evidence" value="ECO:0007669"/>
    <property type="project" value="InterPro"/>
</dbReference>
<dbReference type="InterPro" id="IPR013762">
    <property type="entry name" value="Integrase-like_cat_sf"/>
</dbReference>
<proteinExistence type="predicted"/>
<sequence length="88" mass="9750">MGLCQSAHEGQTALPHPKNIDWHTLRHPFGTFLKANGEDVKTGRELLERASSRITLDAYTQPLNSEKRATQGKPVQMRVPNPNTNGST</sequence>
<evidence type="ECO:0000313" key="4">
    <source>
        <dbReference type="Proteomes" id="UP000289437"/>
    </source>
</evidence>
<evidence type="ECO:0008006" key="5">
    <source>
        <dbReference type="Google" id="ProtNLM"/>
    </source>
</evidence>
<reference evidence="3 4" key="1">
    <citation type="submission" date="2018-11" db="EMBL/GenBank/DDBJ databases">
        <authorList>
            <person name="Mardanov A.V."/>
            <person name="Ravin N.V."/>
            <person name="Dedysh S.N."/>
        </authorList>
    </citation>
    <scope>NUCLEOTIDE SEQUENCE [LARGE SCALE GENOMIC DNA]</scope>
    <source>
        <strain evidence="3 4">AF10</strain>
    </source>
</reference>
<protein>
    <recommendedName>
        <fullName evidence="5">Tyr recombinase domain-containing protein</fullName>
    </recommendedName>
</protein>
<reference evidence="4" key="2">
    <citation type="submission" date="2019-02" db="EMBL/GenBank/DDBJ databases">
        <title>Granulicella sibirica sp. nov., a psychrotolerant acidobacterium isolated from an organic soil layer in forested tundra, West Siberia.</title>
        <authorList>
            <person name="Oshkin I.Y."/>
            <person name="Kulichevskaya I.S."/>
            <person name="Rijpstra W.I.C."/>
            <person name="Sinninghe Damste J.S."/>
            <person name="Rakitin A.L."/>
            <person name="Ravin N.V."/>
            <person name="Dedysh S.N."/>
        </authorList>
    </citation>
    <scope>NUCLEOTIDE SEQUENCE [LARGE SCALE GENOMIC DNA]</scope>
    <source>
        <strain evidence="4">AF10</strain>
    </source>
</reference>
<dbReference type="AlphaFoldDB" id="A0A4V1L5U0"/>
<feature type="region of interest" description="Disordered" evidence="2">
    <location>
        <begin position="61"/>
        <end position="88"/>
    </location>
</feature>
<dbReference type="EMBL" id="RDSM01000001">
    <property type="protein sequence ID" value="RXH56934.1"/>
    <property type="molecule type" value="Genomic_DNA"/>
</dbReference>
<gene>
    <name evidence="3" type="ORF">GRAN_0244</name>
</gene>
<dbReference type="GO" id="GO:0003677">
    <property type="term" value="F:DNA binding"/>
    <property type="evidence" value="ECO:0007669"/>
    <property type="project" value="InterPro"/>
</dbReference>
<keyword evidence="1" id="KW-0233">DNA recombination</keyword>
<comment type="caution">
    <text evidence="3">The sequence shown here is derived from an EMBL/GenBank/DDBJ whole genome shotgun (WGS) entry which is preliminary data.</text>
</comment>
<organism evidence="3 4">
    <name type="scientific">Granulicella sibirica</name>
    <dbReference type="NCBI Taxonomy" id="2479048"/>
    <lineage>
        <taxon>Bacteria</taxon>
        <taxon>Pseudomonadati</taxon>
        <taxon>Acidobacteriota</taxon>
        <taxon>Terriglobia</taxon>
        <taxon>Terriglobales</taxon>
        <taxon>Acidobacteriaceae</taxon>
        <taxon>Granulicella</taxon>
    </lineage>
</organism>
<name>A0A4V1L5U0_9BACT</name>
<evidence type="ECO:0000313" key="3">
    <source>
        <dbReference type="EMBL" id="RXH56934.1"/>
    </source>
</evidence>
<accession>A0A4V1L5U0</accession>
<dbReference type="Proteomes" id="UP000289437">
    <property type="component" value="Unassembled WGS sequence"/>
</dbReference>
<dbReference type="GO" id="GO:0006310">
    <property type="term" value="P:DNA recombination"/>
    <property type="evidence" value="ECO:0007669"/>
    <property type="project" value="UniProtKB-KW"/>
</dbReference>
<dbReference type="InterPro" id="IPR011010">
    <property type="entry name" value="DNA_brk_join_enz"/>
</dbReference>
<evidence type="ECO:0000256" key="2">
    <source>
        <dbReference type="SAM" id="MobiDB-lite"/>
    </source>
</evidence>
<evidence type="ECO:0000256" key="1">
    <source>
        <dbReference type="ARBA" id="ARBA00023172"/>
    </source>
</evidence>
<dbReference type="SUPFAM" id="SSF56349">
    <property type="entry name" value="DNA breaking-rejoining enzymes"/>
    <property type="match status" value="1"/>
</dbReference>